<keyword evidence="3" id="KW-1185">Reference proteome</keyword>
<organism evidence="2 3">
    <name type="scientific">Anguilla anguilla</name>
    <name type="common">European freshwater eel</name>
    <name type="synonym">Muraena anguilla</name>
    <dbReference type="NCBI Taxonomy" id="7936"/>
    <lineage>
        <taxon>Eukaryota</taxon>
        <taxon>Metazoa</taxon>
        <taxon>Chordata</taxon>
        <taxon>Craniata</taxon>
        <taxon>Vertebrata</taxon>
        <taxon>Euteleostomi</taxon>
        <taxon>Actinopterygii</taxon>
        <taxon>Neopterygii</taxon>
        <taxon>Teleostei</taxon>
        <taxon>Anguilliformes</taxon>
        <taxon>Anguillidae</taxon>
        <taxon>Anguilla</taxon>
    </lineage>
</organism>
<feature type="compositionally biased region" description="Low complexity" evidence="1">
    <location>
        <begin position="55"/>
        <end position="66"/>
    </location>
</feature>
<dbReference type="Proteomes" id="UP001044222">
    <property type="component" value="Unassembled WGS sequence"/>
</dbReference>
<sequence>RGRRHRRRGNHPGAAGQRAGVGEGEQLLGHGAGRSSADGQRVANGLKRDGPSLGATPCPTTDSTSSPPAPCKLRPSPHHAHASSAPLQANQHSLCSTLPHTIGWAPWYPKSRAQTKANHVGPANSQTLTFDPQPIIFCFFGSAQ</sequence>
<protein>
    <submittedName>
        <fullName evidence="2">Uncharacterized protein</fullName>
    </submittedName>
</protein>
<feature type="compositionally biased region" description="Basic residues" evidence="1">
    <location>
        <begin position="1"/>
        <end position="10"/>
    </location>
</feature>
<feature type="non-terminal residue" evidence="2">
    <location>
        <position position="144"/>
    </location>
</feature>
<dbReference type="EMBL" id="JAFIRN010000001">
    <property type="protein sequence ID" value="KAG5856029.1"/>
    <property type="molecule type" value="Genomic_DNA"/>
</dbReference>
<evidence type="ECO:0000256" key="1">
    <source>
        <dbReference type="SAM" id="MobiDB-lite"/>
    </source>
</evidence>
<proteinExistence type="predicted"/>
<accession>A0A9D3MW41</accession>
<evidence type="ECO:0000313" key="3">
    <source>
        <dbReference type="Proteomes" id="UP001044222"/>
    </source>
</evidence>
<name>A0A9D3MW41_ANGAN</name>
<feature type="region of interest" description="Disordered" evidence="1">
    <location>
        <begin position="1"/>
        <end position="89"/>
    </location>
</feature>
<gene>
    <name evidence="2" type="ORF">ANANG_G00003510</name>
</gene>
<reference evidence="2" key="1">
    <citation type="submission" date="2021-01" db="EMBL/GenBank/DDBJ databases">
        <title>A chromosome-scale assembly of European eel, Anguilla anguilla.</title>
        <authorList>
            <person name="Henkel C."/>
            <person name="Jong-Raadsen S.A."/>
            <person name="Dufour S."/>
            <person name="Weltzien F.-A."/>
            <person name="Palstra A.P."/>
            <person name="Pelster B."/>
            <person name="Spaink H.P."/>
            <person name="Van Den Thillart G.E."/>
            <person name="Jansen H."/>
            <person name="Zahm M."/>
            <person name="Klopp C."/>
            <person name="Cedric C."/>
            <person name="Louis A."/>
            <person name="Berthelot C."/>
            <person name="Parey E."/>
            <person name="Roest Crollius H."/>
            <person name="Montfort J."/>
            <person name="Robinson-Rechavi M."/>
            <person name="Bucao C."/>
            <person name="Bouchez O."/>
            <person name="Gislard M."/>
            <person name="Lluch J."/>
            <person name="Milhes M."/>
            <person name="Lampietro C."/>
            <person name="Lopez Roques C."/>
            <person name="Donnadieu C."/>
            <person name="Braasch I."/>
            <person name="Desvignes T."/>
            <person name="Postlethwait J."/>
            <person name="Bobe J."/>
            <person name="Guiguen Y."/>
            <person name="Dirks R."/>
        </authorList>
    </citation>
    <scope>NUCLEOTIDE SEQUENCE</scope>
    <source>
        <strain evidence="2">Tag_6206</strain>
        <tissue evidence="2">Liver</tissue>
    </source>
</reference>
<comment type="caution">
    <text evidence="2">The sequence shown here is derived from an EMBL/GenBank/DDBJ whole genome shotgun (WGS) entry which is preliminary data.</text>
</comment>
<dbReference type="AlphaFoldDB" id="A0A9D3MW41"/>
<evidence type="ECO:0000313" key="2">
    <source>
        <dbReference type="EMBL" id="KAG5856029.1"/>
    </source>
</evidence>